<dbReference type="GO" id="GO:0031389">
    <property type="term" value="C:Rad17 RFC-like complex"/>
    <property type="evidence" value="ECO:0007669"/>
    <property type="project" value="TreeGrafter"/>
</dbReference>
<comment type="similarity">
    <text evidence="2">Belongs to the activator 1 small subunits family.</text>
</comment>
<sequence length="356" mass="40669">MSLWVDKYRPKSLDELHYHNELSDRLKSLAASGDFPHMLFYGPSGAGKKTRIACTLRQLFGPGVEKLKIDQRIFFSPSKRKLEINIVQSNFHIEITPSEAGIYDRVVIQELLKEIAQTQQVDLNARHRFKVVIINEADTLSRDAQAALRRTMEKYMSNMRIILCANSTSRLIAPIKSRCLLIRVAAPSTEEIHKVLEYVAKRVGVDLPPEAADTIAEDSCGNLRKALLVFEALKMQSPDLSGPLTIAKPDWETYCHKVADLIVSEQTPARVLEVRSKLYELLSHCIPPTVIIKTIAERVVERVDDSLRADIMHWAAVYEVRMRIGSKKIFHLEAWVVKVMSLYKQFFYQMDLSEFD</sequence>
<dbReference type="EMBL" id="KN881648">
    <property type="protein sequence ID" value="KIY51713.1"/>
    <property type="molecule type" value="Genomic_DNA"/>
</dbReference>
<evidence type="ECO:0000256" key="4">
    <source>
        <dbReference type="ARBA" id="ARBA00023242"/>
    </source>
</evidence>
<dbReference type="GO" id="GO:0003689">
    <property type="term" value="F:DNA clamp loader activity"/>
    <property type="evidence" value="ECO:0007669"/>
    <property type="project" value="TreeGrafter"/>
</dbReference>
<evidence type="ECO:0000313" key="8">
    <source>
        <dbReference type="Proteomes" id="UP000054144"/>
    </source>
</evidence>
<dbReference type="GO" id="GO:0031390">
    <property type="term" value="C:Ctf18 RFC-like complex"/>
    <property type="evidence" value="ECO:0007669"/>
    <property type="project" value="TreeGrafter"/>
</dbReference>
<reference evidence="7 8" key="1">
    <citation type="journal article" date="2015" name="Fungal Genet. Biol.">
        <title>Evolution of novel wood decay mechanisms in Agaricales revealed by the genome sequences of Fistulina hepatica and Cylindrobasidium torrendii.</title>
        <authorList>
            <person name="Floudas D."/>
            <person name="Held B.W."/>
            <person name="Riley R."/>
            <person name="Nagy L.G."/>
            <person name="Koehler G."/>
            <person name="Ransdell A.S."/>
            <person name="Younus H."/>
            <person name="Chow J."/>
            <person name="Chiniquy J."/>
            <person name="Lipzen A."/>
            <person name="Tritt A."/>
            <person name="Sun H."/>
            <person name="Haridas S."/>
            <person name="LaButti K."/>
            <person name="Ohm R.A."/>
            <person name="Kues U."/>
            <person name="Blanchette R.A."/>
            <person name="Grigoriev I.V."/>
            <person name="Minto R.E."/>
            <person name="Hibbett D.S."/>
        </authorList>
    </citation>
    <scope>NUCLEOTIDE SEQUENCE [LARGE SCALE GENOMIC DNA]</scope>
    <source>
        <strain evidence="7 8">ATCC 64428</strain>
    </source>
</reference>
<dbReference type="GO" id="GO:0003677">
    <property type="term" value="F:DNA binding"/>
    <property type="evidence" value="ECO:0007669"/>
    <property type="project" value="InterPro"/>
</dbReference>
<dbReference type="FunFam" id="3.40.50.300:FF:000136">
    <property type="entry name" value="Replication factor C subunit 5"/>
    <property type="match status" value="1"/>
</dbReference>
<dbReference type="SMART" id="SM00382">
    <property type="entry name" value="AAA"/>
    <property type="match status" value="1"/>
</dbReference>
<keyword evidence="8" id="KW-1185">Reference proteome</keyword>
<dbReference type="InterPro" id="IPR008921">
    <property type="entry name" value="DNA_pol3_clamp-load_cplx_C"/>
</dbReference>
<dbReference type="InterPro" id="IPR003593">
    <property type="entry name" value="AAA+_ATPase"/>
</dbReference>
<keyword evidence="7" id="KW-0378">Hydrolase</keyword>
<dbReference type="AlphaFoldDB" id="A0A0D7ALR3"/>
<dbReference type="GO" id="GO:0005663">
    <property type="term" value="C:DNA replication factor C complex"/>
    <property type="evidence" value="ECO:0007669"/>
    <property type="project" value="TreeGrafter"/>
</dbReference>
<feature type="domain" description="AAA+ ATPase" evidence="6">
    <location>
        <begin position="34"/>
        <end position="187"/>
    </location>
</feature>
<comment type="subcellular location">
    <subcellularLocation>
        <location evidence="1">Nucleus</location>
    </subcellularLocation>
</comment>
<dbReference type="Gene3D" id="3.40.50.300">
    <property type="entry name" value="P-loop containing nucleotide triphosphate hydrolases"/>
    <property type="match status" value="1"/>
</dbReference>
<dbReference type="PANTHER" id="PTHR11669:SF1">
    <property type="entry name" value="REPLICATION FACTOR C SUBUNIT 3"/>
    <property type="match status" value="1"/>
</dbReference>
<evidence type="ECO:0000313" key="7">
    <source>
        <dbReference type="EMBL" id="KIY51713.1"/>
    </source>
</evidence>
<dbReference type="Pfam" id="PF21960">
    <property type="entry name" value="RCF1-5-like_lid"/>
    <property type="match status" value="1"/>
</dbReference>
<organism evidence="7 8">
    <name type="scientific">Fistulina hepatica ATCC 64428</name>
    <dbReference type="NCBI Taxonomy" id="1128425"/>
    <lineage>
        <taxon>Eukaryota</taxon>
        <taxon>Fungi</taxon>
        <taxon>Dikarya</taxon>
        <taxon>Basidiomycota</taxon>
        <taxon>Agaricomycotina</taxon>
        <taxon>Agaricomycetes</taxon>
        <taxon>Agaricomycetidae</taxon>
        <taxon>Agaricales</taxon>
        <taxon>Fistulinaceae</taxon>
        <taxon>Fistulina</taxon>
    </lineage>
</organism>
<gene>
    <name evidence="7" type="ORF">FISHEDRAFT_64064</name>
</gene>
<protein>
    <recommendedName>
        <fullName evidence="5">Replication factor C subunit 5</fullName>
    </recommendedName>
</protein>
<dbReference type="GO" id="GO:0016787">
    <property type="term" value="F:hydrolase activity"/>
    <property type="evidence" value="ECO:0007669"/>
    <property type="project" value="UniProtKB-KW"/>
</dbReference>
<dbReference type="GO" id="GO:0031391">
    <property type="term" value="C:Elg1 RFC-like complex"/>
    <property type="evidence" value="ECO:0007669"/>
    <property type="project" value="TreeGrafter"/>
</dbReference>
<dbReference type="PANTHER" id="PTHR11669">
    <property type="entry name" value="REPLICATION FACTOR C / DNA POLYMERASE III GAMMA-TAU SUBUNIT"/>
    <property type="match status" value="1"/>
</dbReference>
<dbReference type="OrthoDB" id="761538at2759"/>
<dbReference type="Gene3D" id="1.10.8.60">
    <property type="match status" value="1"/>
</dbReference>
<dbReference type="FunFam" id="1.20.272.10:FF:000002">
    <property type="entry name" value="Replication factor C subunit 3"/>
    <property type="match status" value="1"/>
</dbReference>
<keyword evidence="4" id="KW-0539">Nucleus</keyword>
<evidence type="ECO:0000256" key="1">
    <source>
        <dbReference type="ARBA" id="ARBA00004123"/>
    </source>
</evidence>
<dbReference type="FunFam" id="1.10.8.60:FF:000030">
    <property type="entry name" value="replication factor C subunit 3"/>
    <property type="match status" value="1"/>
</dbReference>
<evidence type="ECO:0000259" key="6">
    <source>
        <dbReference type="SMART" id="SM00382"/>
    </source>
</evidence>
<dbReference type="Proteomes" id="UP000054144">
    <property type="component" value="Unassembled WGS sequence"/>
</dbReference>
<dbReference type="GO" id="GO:0006271">
    <property type="term" value="P:DNA strand elongation involved in DNA replication"/>
    <property type="evidence" value="ECO:0007669"/>
    <property type="project" value="UniProtKB-ARBA"/>
</dbReference>
<evidence type="ECO:0000256" key="2">
    <source>
        <dbReference type="ARBA" id="ARBA00005378"/>
    </source>
</evidence>
<dbReference type="SUPFAM" id="SSF52540">
    <property type="entry name" value="P-loop containing nucleoside triphosphate hydrolases"/>
    <property type="match status" value="1"/>
</dbReference>
<evidence type="ECO:0000256" key="3">
    <source>
        <dbReference type="ARBA" id="ARBA00022705"/>
    </source>
</evidence>
<dbReference type="Pfam" id="PF22534">
    <property type="entry name" value="RFC_C"/>
    <property type="match status" value="1"/>
</dbReference>
<dbReference type="InterPro" id="IPR027417">
    <property type="entry name" value="P-loop_NTPase"/>
</dbReference>
<keyword evidence="3" id="KW-0235">DNA replication</keyword>
<dbReference type="Gene3D" id="1.20.272.10">
    <property type="match status" value="1"/>
</dbReference>
<dbReference type="CDD" id="cd00009">
    <property type="entry name" value="AAA"/>
    <property type="match status" value="1"/>
</dbReference>
<name>A0A0D7ALR3_9AGAR</name>
<proteinExistence type="inferred from homology"/>
<dbReference type="GO" id="GO:0006281">
    <property type="term" value="P:DNA repair"/>
    <property type="evidence" value="ECO:0007669"/>
    <property type="project" value="UniProtKB-ARBA"/>
</dbReference>
<evidence type="ECO:0000256" key="5">
    <source>
        <dbReference type="ARBA" id="ARBA00070185"/>
    </source>
</evidence>
<dbReference type="InterPro" id="IPR050238">
    <property type="entry name" value="DNA_Rep/Repair_Clamp_Loader"/>
</dbReference>
<dbReference type="SUPFAM" id="SSF48019">
    <property type="entry name" value="post-AAA+ oligomerization domain-like"/>
    <property type="match status" value="1"/>
</dbReference>
<accession>A0A0D7ALR3</accession>
<dbReference type="Pfam" id="PF13177">
    <property type="entry name" value="DNA_pol3_delta2"/>
    <property type="match status" value="1"/>
</dbReference>